<dbReference type="InterPro" id="IPR037069">
    <property type="entry name" value="AcylCoA_DH/ox_N_sf"/>
</dbReference>
<evidence type="ECO:0000313" key="21">
    <source>
        <dbReference type="Proteomes" id="UP000398389"/>
    </source>
</evidence>
<feature type="domain" description="Acyl-CoA oxidase C-alpha1" evidence="19">
    <location>
        <begin position="301"/>
        <end position="472"/>
    </location>
</feature>
<keyword evidence="8" id="KW-0276">Fatty acid metabolism</keyword>
<feature type="region of interest" description="Disordered" evidence="15">
    <location>
        <begin position="1"/>
        <end position="23"/>
    </location>
</feature>
<evidence type="ECO:0000256" key="15">
    <source>
        <dbReference type="SAM" id="MobiDB-lite"/>
    </source>
</evidence>
<comment type="subunit">
    <text evidence="12">Heteropentamer composed of five different subunits.</text>
</comment>
<dbReference type="Gene3D" id="1.10.540.10">
    <property type="entry name" value="Acyl-CoA dehydrogenase/oxidase, N-terminal domain"/>
    <property type="match status" value="1"/>
</dbReference>
<protein>
    <recommendedName>
        <fullName evidence="13">Acyl-coenzyme A oxidase</fullName>
    </recommendedName>
</protein>
<dbReference type="InterPro" id="IPR009100">
    <property type="entry name" value="AcylCoA_DH/oxidase_NM_dom_sf"/>
</dbReference>
<dbReference type="FunFam" id="2.40.110.10:FF:000003">
    <property type="entry name" value="Acyl-coenzyme A oxidase"/>
    <property type="match status" value="1"/>
</dbReference>
<dbReference type="Proteomes" id="UP000398389">
    <property type="component" value="Unassembled WGS sequence"/>
</dbReference>
<dbReference type="GO" id="GO:0055088">
    <property type="term" value="P:lipid homeostasis"/>
    <property type="evidence" value="ECO:0007669"/>
    <property type="project" value="TreeGrafter"/>
</dbReference>
<feature type="domain" description="Acyl-coenzyme A oxidase N-terminal" evidence="18">
    <location>
        <begin position="38"/>
        <end position="150"/>
    </location>
</feature>
<evidence type="ECO:0000256" key="13">
    <source>
        <dbReference type="PIRNR" id="PIRNR000168"/>
    </source>
</evidence>
<evidence type="ECO:0000256" key="14">
    <source>
        <dbReference type="PIRSR" id="PIRSR000168-2"/>
    </source>
</evidence>
<evidence type="ECO:0000256" key="7">
    <source>
        <dbReference type="ARBA" id="ARBA00022827"/>
    </source>
</evidence>
<keyword evidence="10" id="KW-0443">Lipid metabolism</keyword>
<dbReference type="AlphaFoldDB" id="A0A5E8BWK5"/>
<dbReference type="InterPro" id="IPR012258">
    <property type="entry name" value="Acyl-CoA_oxidase"/>
</dbReference>
<dbReference type="OrthoDB" id="538336at2759"/>
<reference evidence="20 21" key="1">
    <citation type="submission" date="2019-09" db="EMBL/GenBank/DDBJ databases">
        <authorList>
            <person name="Brejova B."/>
        </authorList>
    </citation>
    <scope>NUCLEOTIDE SEQUENCE [LARGE SCALE GENOMIC DNA]</scope>
</reference>
<dbReference type="GO" id="GO:0003997">
    <property type="term" value="F:acyl-CoA oxidase activity"/>
    <property type="evidence" value="ECO:0007669"/>
    <property type="project" value="UniProtKB-EC"/>
</dbReference>
<feature type="domain" description="Acyl-CoA oxidase C-terminal" evidence="16">
    <location>
        <begin position="510"/>
        <end position="690"/>
    </location>
</feature>
<comment type="pathway">
    <text evidence="4">Lipid metabolism; peroxisomal fatty acid beta-oxidation.</text>
</comment>
<dbReference type="FunFam" id="1.10.540.10:FF:000018">
    <property type="entry name" value="Acyl-coenzyme A oxidase"/>
    <property type="match status" value="1"/>
</dbReference>
<name>A0A5E8BWK5_9ASCO</name>
<organism evidence="20 21">
    <name type="scientific">Magnusiomyces paraingens</name>
    <dbReference type="NCBI Taxonomy" id="2606893"/>
    <lineage>
        <taxon>Eukaryota</taxon>
        <taxon>Fungi</taxon>
        <taxon>Dikarya</taxon>
        <taxon>Ascomycota</taxon>
        <taxon>Saccharomycotina</taxon>
        <taxon>Dipodascomycetes</taxon>
        <taxon>Dipodascales</taxon>
        <taxon>Dipodascaceae</taxon>
        <taxon>Magnusiomyces</taxon>
    </lineage>
</organism>
<dbReference type="GO" id="GO:0033540">
    <property type="term" value="P:fatty acid beta-oxidation using acyl-CoA oxidase"/>
    <property type="evidence" value="ECO:0007669"/>
    <property type="project" value="UniProtKB-UniPathway"/>
</dbReference>
<evidence type="ECO:0000256" key="5">
    <source>
        <dbReference type="ARBA" id="ARBA00006288"/>
    </source>
</evidence>
<evidence type="ECO:0000256" key="10">
    <source>
        <dbReference type="ARBA" id="ARBA00023098"/>
    </source>
</evidence>
<dbReference type="Gene3D" id="2.40.110.10">
    <property type="entry name" value="Butyryl-CoA Dehydrogenase, subunit A, domain 2"/>
    <property type="match status" value="1"/>
</dbReference>
<dbReference type="UniPathway" id="UPA00661"/>
<dbReference type="Pfam" id="PF02770">
    <property type="entry name" value="Acyl-CoA_dh_M"/>
    <property type="match status" value="1"/>
</dbReference>
<keyword evidence="6 13" id="KW-0285">Flavoprotein</keyword>
<comment type="cofactor">
    <cofactor evidence="2">
        <name>FAD</name>
        <dbReference type="ChEBI" id="CHEBI:57692"/>
    </cofactor>
</comment>
<keyword evidence="21" id="KW-1185">Reference proteome</keyword>
<keyword evidence="9" id="KW-0560">Oxidoreductase</keyword>
<evidence type="ECO:0000256" key="3">
    <source>
        <dbReference type="ARBA" id="ARBA00004275"/>
    </source>
</evidence>
<dbReference type="EMBL" id="CABVLU010000003">
    <property type="protein sequence ID" value="VVT55843.1"/>
    <property type="molecule type" value="Genomic_DNA"/>
</dbReference>
<feature type="compositionally biased region" description="Polar residues" evidence="15">
    <location>
        <begin position="1"/>
        <end position="22"/>
    </location>
</feature>
<dbReference type="InterPro" id="IPR036250">
    <property type="entry name" value="AcylCo_DH-like_C"/>
</dbReference>
<evidence type="ECO:0000259" key="17">
    <source>
        <dbReference type="Pfam" id="PF02770"/>
    </source>
</evidence>
<evidence type="ECO:0000256" key="6">
    <source>
        <dbReference type="ARBA" id="ARBA00022630"/>
    </source>
</evidence>
<evidence type="ECO:0000256" key="9">
    <source>
        <dbReference type="ARBA" id="ARBA00023002"/>
    </source>
</evidence>
<dbReference type="FunFam" id="1.20.140.10:FF:000013">
    <property type="entry name" value="Acyl-coenzyme A oxidase"/>
    <property type="match status" value="1"/>
</dbReference>
<feature type="domain" description="Acyl-CoA oxidase/dehydrogenase middle" evidence="17">
    <location>
        <begin position="161"/>
        <end position="271"/>
    </location>
</feature>
<evidence type="ECO:0000259" key="16">
    <source>
        <dbReference type="Pfam" id="PF01756"/>
    </source>
</evidence>
<dbReference type="SUPFAM" id="SSF56645">
    <property type="entry name" value="Acyl-CoA dehydrogenase NM domain-like"/>
    <property type="match status" value="1"/>
</dbReference>
<evidence type="ECO:0000256" key="12">
    <source>
        <dbReference type="ARBA" id="ARBA00063271"/>
    </source>
</evidence>
<evidence type="ECO:0000313" key="20">
    <source>
        <dbReference type="EMBL" id="VVT55843.1"/>
    </source>
</evidence>
<dbReference type="InterPro" id="IPR029320">
    <property type="entry name" value="Acyl-CoA_ox_N"/>
</dbReference>
<evidence type="ECO:0000256" key="4">
    <source>
        <dbReference type="ARBA" id="ARBA00004846"/>
    </source>
</evidence>
<feature type="binding site" evidence="14">
    <location>
        <position position="165"/>
    </location>
    <ligand>
        <name>FAD</name>
        <dbReference type="ChEBI" id="CHEBI:57692"/>
    </ligand>
</feature>
<dbReference type="InterPro" id="IPR006091">
    <property type="entry name" value="Acyl-CoA_Oxase/DH_mid-dom"/>
</dbReference>
<dbReference type="RefSeq" id="XP_031855372.1">
    <property type="nucleotide sequence ID" value="XM_031999481.1"/>
</dbReference>
<sequence>MLSGNKSSNVVINDKSFNTETEPPQLLKQERENVPFTVRDITHYLNGSVEQTEILEYAMQRVERDPLFNNDAFYDLTKDEIRELCFKRVANLAKYLLDSRKDGTDFRRYFDAVSVADPAAVTRLGVYTGLFMNSIEGSGTPEQIKFWYSLGANEYKRFYGCFGMTELGHGSNVAGMETEAVFDSETDEFIINTPNLAATKWWIGGAAHSATHCVCFARMIIKGKDYGMKSFVVPLRDVDSFNLLPGIAIGDIGKKMGRDGVDNGWIQFTKVRIPRQFLLMRYTKVDRSGNVTEPPLNQLAYGALVSARVNIAVESFNTARRFITIAIRYAAIRRQFASVPGQPETKILDYPLHQRRLLPRLALTYAMNAVSMELRDNYDRINNSLLNVNQNDKAALKKAVNDTKEIFALSAGVKAFTTWATADIIDECRQACGGHGYSGYNGFGQGYADWAVQCTWDGDNNVLVLSMGRALIQAACDAKRSKPVGEPFEYLSRHGQLKSSKLGSRKIDSPEVIVEAWEAAAANALISSSEIYEEELAKVKGNVAQAMEAASQQRFESARIHTRLYHVTAFFNRIKNSSSSGIKPVLTDLAILFGLWAIEKDAALFLTSGFLSAQDIKNITKLVDVYNLKIRNYAIPLTDAFNLSDYYINSPIGNYDGDVYKNYFNKVVRRNPGYDAKAPYYESVAKPFIQRSDEPKLDLSVLDE</sequence>
<dbReference type="Pfam" id="PF14749">
    <property type="entry name" value="Acyl-CoA_ox_N"/>
    <property type="match status" value="1"/>
</dbReference>
<keyword evidence="7 13" id="KW-0274">FAD</keyword>
<evidence type="ECO:0000256" key="2">
    <source>
        <dbReference type="ARBA" id="ARBA00001974"/>
    </source>
</evidence>
<dbReference type="SUPFAM" id="SSF47203">
    <property type="entry name" value="Acyl-CoA dehydrogenase C-terminal domain-like"/>
    <property type="match status" value="2"/>
</dbReference>
<dbReference type="GO" id="GO:0005504">
    <property type="term" value="F:fatty acid binding"/>
    <property type="evidence" value="ECO:0007669"/>
    <property type="project" value="TreeGrafter"/>
</dbReference>
<dbReference type="GO" id="GO:0005777">
    <property type="term" value="C:peroxisome"/>
    <property type="evidence" value="ECO:0007669"/>
    <property type="project" value="UniProtKB-SubCell"/>
</dbReference>
<accession>A0A5E8BWK5</accession>
<dbReference type="PANTHER" id="PTHR10909">
    <property type="entry name" value="ELECTRON TRANSPORT OXIDOREDUCTASE"/>
    <property type="match status" value="1"/>
</dbReference>
<dbReference type="FunFam" id="1.20.140.10:FF:000015">
    <property type="entry name" value="Acyl-coenzyme A oxidase"/>
    <property type="match status" value="1"/>
</dbReference>
<evidence type="ECO:0000259" key="18">
    <source>
        <dbReference type="Pfam" id="PF14749"/>
    </source>
</evidence>
<gene>
    <name evidence="20" type="ORF">SAPINGB_P004766</name>
</gene>
<feature type="binding site" evidence="14">
    <location>
        <position position="204"/>
    </location>
    <ligand>
        <name>FAD</name>
        <dbReference type="ChEBI" id="CHEBI:57692"/>
    </ligand>
</feature>
<comment type="similarity">
    <text evidence="5 13">Belongs to the acyl-CoA oxidase family.</text>
</comment>
<dbReference type="Gene3D" id="1.20.140.10">
    <property type="entry name" value="Butyryl-CoA Dehydrogenase, subunit A, domain 3"/>
    <property type="match status" value="2"/>
</dbReference>
<dbReference type="InterPro" id="IPR055060">
    <property type="entry name" value="ACOX_C_alpha1"/>
</dbReference>
<comment type="catalytic activity">
    <reaction evidence="1">
        <text>a 2,3-saturated acyl-CoA + O2 = a (2E)-enoyl-CoA + H2O2</text>
        <dbReference type="Rhea" id="RHEA:38959"/>
        <dbReference type="ChEBI" id="CHEBI:15379"/>
        <dbReference type="ChEBI" id="CHEBI:16240"/>
        <dbReference type="ChEBI" id="CHEBI:58856"/>
        <dbReference type="ChEBI" id="CHEBI:65111"/>
        <dbReference type="EC" id="1.3.3.6"/>
    </reaction>
</comment>
<dbReference type="PIRSF" id="PIRSF000168">
    <property type="entry name" value="Acyl-CoA_oxidase"/>
    <property type="match status" value="1"/>
</dbReference>
<evidence type="ECO:0000256" key="11">
    <source>
        <dbReference type="ARBA" id="ARBA00023140"/>
    </source>
</evidence>
<dbReference type="InterPro" id="IPR002655">
    <property type="entry name" value="Acyl-CoA_oxidase_C"/>
</dbReference>
<dbReference type="PANTHER" id="PTHR10909:SF352">
    <property type="entry name" value="ACYL-COENZYME A OXIDASE-LIKE PROTEIN"/>
    <property type="match status" value="1"/>
</dbReference>
<proteinExistence type="inferred from homology"/>
<evidence type="ECO:0000259" key="19">
    <source>
        <dbReference type="Pfam" id="PF22924"/>
    </source>
</evidence>
<keyword evidence="11" id="KW-0576">Peroxisome</keyword>
<evidence type="ECO:0000256" key="1">
    <source>
        <dbReference type="ARBA" id="ARBA00001201"/>
    </source>
</evidence>
<dbReference type="Pfam" id="PF22924">
    <property type="entry name" value="ACOX_C_alpha1"/>
    <property type="match status" value="1"/>
</dbReference>
<comment type="subcellular location">
    <subcellularLocation>
        <location evidence="3">Peroxisome</location>
    </subcellularLocation>
</comment>
<evidence type="ECO:0000256" key="8">
    <source>
        <dbReference type="ARBA" id="ARBA00022832"/>
    </source>
</evidence>
<dbReference type="GO" id="GO:0071949">
    <property type="term" value="F:FAD binding"/>
    <property type="evidence" value="ECO:0007669"/>
    <property type="project" value="InterPro"/>
</dbReference>
<dbReference type="InterPro" id="IPR046373">
    <property type="entry name" value="Acyl-CoA_Oxase/DH_mid-dom_sf"/>
</dbReference>
<dbReference type="Pfam" id="PF01756">
    <property type="entry name" value="ACOX"/>
    <property type="match status" value="1"/>
</dbReference>
<dbReference type="GeneID" id="43583581"/>